<protein>
    <submittedName>
        <fullName evidence="1">Uncharacterized protein</fullName>
    </submittedName>
</protein>
<dbReference type="Proteomes" id="UP001054252">
    <property type="component" value="Unassembled WGS sequence"/>
</dbReference>
<reference evidence="1 2" key="1">
    <citation type="journal article" date="2021" name="Commun. Biol.">
        <title>The genome of Shorea leprosula (Dipterocarpaceae) highlights the ecological relevance of drought in aseasonal tropical rainforests.</title>
        <authorList>
            <person name="Ng K.K.S."/>
            <person name="Kobayashi M.J."/>
            <person name="Fawcett J.A."/>
            <person name="Hatakeyama M."/>
            <person name="Paape T."/>
            <person name="Ng C.H."/>
            <person name="Ang C.C."/>
            <person name="Tnah L.H."/>
            <person name="Lee C.T."/>
            <person name="Nishiyama T."/>
            <person name="Sese J."/>
            <person name="O'Brien M.J."/>
            <person name="Copetti D."/>
            <person name="Mohd Noor M.I."/>
            <person name="Ong R.C."/>
            <person name="Putra M."/>
            <person name="Sireger I.Z."/>
            <person name="Indrioko S."/>
            <person name="Kosugi Y."/>
            <person name="Izuno A."/>
            <person name="Isagi Y."/>
            <person name="Lee S.L."/>
            <person name="Shimizu K.K."/>
        </authorList>
    </citation>
    <scope>NUCLEOTIDE SEQUENCE [LARGE SCALE GENOMIC DNA]</scope>
    <source>
        <strain evidence="1">214</strain>
    </source>
</reference>
<evidence type="ECO:0000313" key="2">
    <source>
        <dbReference type="Proteomes" id="UP001054252"/>
    </source>
</evidence>
<dbReference type="EMBL" id="BPVZ01000021">
    <property type="protein sequence ID" value="GKV03852.1"/>
    <property type="molecule type" value="Genomic_DNA"/>
</dbReference>
<name>A0AAV5IYR3_9ROSI</name>
<comment type="caution">
    <text evidence="1">The sequence shown here is derived from an EMBL/GenBank/DDBJ whole genome shotgun (WGS) entry which is preliminary data.</text>
</comment>
<dbReference type="AlphaFoldDB" id="A0AAV5IYR3"/>
<gene>
    <name evidence="1" type="ORF">SLEP1_g16094</name>
</gene>
<sequence>MHENIELKSPSFEFCALPCTAPWVESSGNRFSSLRFLFSKGVPSLLLSSYSSLPPLDLLLHLVNVLLWKLQPKEPQGSGIFGFSRVYIG</sequence>
<keyword evidence="2" id="KW-1185">Reference proteome</keyword>
<proteinExistence type="predicted"/>
<accession>A0AAV5IYR3</accession>
<organism evidence="1 2">
    <name type="scientific">Rubroshorea leprosula</name>
    <dbReference type="NCBI Taxonomy" id="152421"/>
    <lineage>
        <taxon>Eukaryota</taxon>
        <taxon>Viridiplantae</taxon>
        <taxon>Streptophyta</taxon>
        <taxon>Embryophyta</taxon>
        <taxon>Tracheophyta</taxon>
        <taxon>Spermatophyta</taxon>
        <taxon>Magnoliopsida</taxon>
        <taxon>eudicotyledons</taxon>
        <taxon>Gunneridae</taxon>
        <taxon>Pentapetalae</taxon>
        <taxon>rosids</taxon>
        <taxon>malvids</taxon>
        <taxon>Malvales</taxon>
        <taxon>Dipterocarpaceae</taxon>
        <taxon>Rubroshorea</taxon>
    </lineage>
</organism>
<evidence type="ECO:0000313" key="1">
    <source>
        <dbReference type="EMBL" id="GKV03852.1"/>
    </source>
</evidence>